<feature type="transmembrane region" description="Helical" evidence="8">
    <location>
        <begin position="253"/>
        <end position="271"/>
    </location>
</feature>
<dbReference type="InterPro" id="IPR019127">
    <property type="entry name" value="Exosortase"/>
</dbReference>
<evidence type="ECO:0000256" key="5">
    <source>
        <dbReference type="ARBA" id="ARBA00022801"/>
    </source>
</evidence>
<feature type="transmembrane region" description="Helical" evidence="8">
    <location>
        <begin position="125"/>
        <end position="144"/>
    </location>
</feature>
<evidence type="ECO:0000256" key="2">
    <source>
        <dbReference type="ARBA" id="ARBA00022475"/>
    </source>
</evidence>
<evidence type="ECO:0000313" key="11">
    <source>
        <dbReference type="Proteomes" id="UP001214043"/>
    </source>
</evidence>
<dbReference type="Pfam" id="PF09721">
    <property type="entry name" value="Exosortase_EpsH"/>
    <property type="match status" value="1"/>
</dbReference>
<dbReference type="InterPro" id="IPR014263">
    <property type="entry name" value="Methanolan_biosynth_EpsI"/>
</dbReference>
<gene>
    <name evidence="10" type="ORF">PUV54_15575</name>
</gene>
<dbReference type="GO" id="GO:0008233">
    <property type="term" value="F:peptidase activity"/>
    <property type="evidence" value="ECO:0007669"/>
    <property type="project" value="UniProtKB-KW"/>
</dbReference>
<proteinExistence type="predicted"/>
<dbReference type="NCBIfam" id="TIGR04178">
    <property type="entry name" value="exo_archaeo"/>
    <property type="match status" value="1"/>
</dbReference>
<dbReference type="NCBIfam" id="TIGR02602">
    <property type="entry name" value="8TM_EpsH"/>
    <property type="match status" value="1"/>
</dbReference>
<evidence type="ECO:0000313" key="10">
    <source>
        <dbReference type="EMBL" id="WDI31369.1"/>
    </source>
</evidence>
<evidence type="ECO:0000256" key="3">
    <source>
        <dbReference type="ARBA" id="ARBA00022670"/>
    </source>
</evidence>
<feature type="transmembrane region" description="Helical" evidence="8">
    <location>
        <begin position="20"/>
        <end position="38"/>
    </location>
</feature>
<dbReference type="NCBIfam" id="TIGR03109">
    <property type="entry name" value="exosort_XrtA"/>
    <property type="match status" value="1"/>
</dbReference>
<keyword evidence="3" id="KW-0645">Protease</keyword>
<dbReference type="EMBL" id="CP118166">
    <property type="protein sequence ID" value="WDI31369.1"/>
    <property type="molecule type" value="Genomic_DNA"/>
</dbReference>
<dbReference type="Pfam" id="PF11984">
    <property type="entry name" value="DUF3485"/>
    <property type="match status" value="1"/>
</dbReference>
<dbReference type="InterPro" id="IPR017540">
    <property type="entry name" value="Exosortase-1"/>
</dbReference>
<comment type="subcellular location">
    <subcellularLocation>
        <location evidence="1">Cell membrane</location>
        <topology evidence="1">Multi-pass membrane protein</topology>
    </subcellularLocation>
</comment>
<dbReference type="InterPro" id="IPR026392">
    <property type="entry name" value="Exo/Archaeosortase_dom"/>
</dbReference>
<sequence length="502" mass="54569">MTAFVSEISTARRSAWALPVFTYGVYVTALIVLLYPTASSMAATWLGSSSYHHGVLVAPIAVWMILSGPRITPSTSLIGVIGVVFASMIWIAGNAAGVALIEQIALVSLLIAGAAVNFGREAVKYWLAPLLFLFFMVPFGAAIVPPLQYATANTTVLMLGAVGMPVSLDGILIRTPAGLFEIAEACAGLNFLLAALMVSAVYAISFFRSNRTRLAFVLTAAAVALAANFLRVFLLIMIATLSGMKIAVGPDHLAIGFVFYACVFGVLIWIGERMRLSERKSPDRSPSMMYSPWRKLTAISALLPIATVSLYAGEVVNADVKRSAPQSLSPLNAPGWRILAGPENWRPSTTADRSSVATYVNRDQTVYAALSYFTHDRRSAEIANYHNRAWDNKDWRKIGVSEEMIYLFGDARMTLVDLIAGPEGRRLAAVSIYWRGDKVYKDAGSFKVAQMVDKLRGINPPGGQIIIAAAYRSDPAEALASLRPFTHEVEDFSAWRLRNKND</sequence>
<keyword evidence="11" id="KW-1185">Reference proteome</keyword>
<accession>A0AAE9ZB93</accession>
<dbReference type="KEGG" id="hfl:PUV54_15575"/>
<evidence type="ECO:0000256" key="7">
    <source>
        <dbReference type="ARBA" id="ARBA00023136"/>
    </source>
</evidence>
<evidence type="ECO:0000256" key="1">
    <source>
        <dbReference type="ARBA" id="ARBA00004651"/>
    </source>
</evidence>
<organism evidence="10 11">
    <name type="scientific">Hyphococcus flavus</name>
    <dbReference type="NCBI Taxonomy" id="1866326"/>
    <lineage>
        <taxon>Bacteria</taxon>
        <taxon>Pseudomonadati</taxon>
        <taxon>Pseudomonadota</taxon>
        <taxon>Alphaproteobacteria</taxon>
        <taxon>Parvularculales</taxon>
        <taxon>Parvularculaceae</taxon>
        <taxon>Hyphococcus</taxon>
    </lineage>
</organism>
<feature type="transmembrane region" description="Helical" evidence="8">
    <location>
        <begin position="74"/>
        <end position="93"/>
    </location>
</feature>
<dbReference type="GO" id="GO:0006508">
    <property type="term" value="P:proteolysis"/>
    <property type="evidence" value="ECO:0007669"/>
    <property type="project" value="UniProtKB-KW"/>
</dbReference>
<feature type="transmembrane region" description="Helical" evidence="8">
    <location>
        <begin position="187"/>
        <end position="207"/>
    </location>
</feature>
<dbReference type="Proteomes" id="UP001214043">
    <property type="component" value="Chromosome"/>
</dbReference>
<keyword evidence="4 8" id="KW-0812">Transmembrane</keyword>
<dbReference type="InterPro" id="IPR013426">
    <property type="entry name" value="EpsH-like"/>
</dbReference>
<evidence type="ECO:0000256" key="4">
    <source>
        <dbReference type="ARBA" id="ARBA00022692"/>
    </source>
</evidence>
<dbReference type="AlphaFoldDB" id="A0AAE9ZB93"/>
<name>A0AAE9ZB93_9PROT</name>
<feature type="domain" description="Methanolan biosynthesis EpsI" evidence="9">
    <location>
        <begin position="301"/>
        <end position="489"/>
    </location>
</feature>
<evidence type="ECO:0000256" key="8">
    <source>
        <dbReference type="SAM" id="Phobius"/>
    </source>
</evidence>
<dbReference type="RefSeq" id="WP_274493258.1">
    <property type="nucleotide sequence ID" value="NZ_CP118166.1"/>
</dbReference>
<dbReference type="NCBIfam" id="TIGR02914">
    <property type="entry name" value="EpsI_fam"/>
    <property type="match status" value="1"/>
</dbReference>
<evidence type="ECO:0000259" key="9">
    <source>
        <dbReference type="Pfam" id="PF11984"/>
    </source>
</evidence>
<dbReference type="GO" id="GO:0005886">
    <property type="term" value="C:plasma membrane"/>
    <property type="evidence" value="ECO:0007669"/>
    <property type="project" value="UniProtKB-SubCell"/>
</dbReference>
<reference evidence="10" key="1">
    <citation type="submission" date="2023-02" db="EMBL/GenBank/DDBJ databases">
        <title>Genome sequence of Hyphococcus flavus.</title>
        <authorList>
            <person name="Rong J.-C."/>
            <person name="Zhao Q."/>
            <person name="Yi M."/>
            <person name="Wu J.-Y."/>
        </authorList>
    </citation>
    <scope>NUCLEOTIDE SEQUENCE</scope>
    <source>
        <strain evidence="10">MCCC 1K03223</strain>
    </source>
</reference>
<protein>
    <submittedName>
        <fullName evidence="10">EpsI family protein</fullName>
    </submittedName>
</protein>
<feature type="transmembrane region" description="Helical" evidence="8">
    <location>
        <begin position="100"/>
        <end position="119"/>
    </location>
</feature>
<keyword evidence="5" id="KW-0378">Hydrolase</keyword>
<evidence type="ECO:0000256" key="6">
    <source>
        <dbReference type="ARBA" id="ARBA00022989"/>
    </source>
</evidence>
<keyword evidence="6 8" id="KW-1133">Transmembrane helix</keyword>
<keyword evidence="7 8" id="KW-0472">Membrane</keyword>
<feature type="transmembrane region" description="Helical" evidence="8">
    <location>
        <begin position="214"/>
        <end position="241"/>
    </location>
</feature>
<keyword evidence="2" id="KW-1003">Cell membrane</keyword>
<feature type="transmembrane region" description="Helical" evidence="8">
    <location>
        <begin position="50"/>
        <end position="68"/>
    </location>
</feature>